<protein>
    <submittedName>
        <fullName evidence="2">Putative exported protein</fullName>
    </submittedName>
</protein>
<dbReference type="SUPFAM" id="SSF51126">
    <property type="entry name" value="Pectin lyase-like"/>
    <property type="match status" value="1"/>
</dbReference>
<proteinExistence type="predicted"/>
<dbReference type="Proteomes" id="UP000054516">
    <property type="component" value="Unassembled WGS sequence"/>
</dbReference>
<dbReference type="EMBL" id="DF977449">
    <property type="protein sequence ID" value="GAP83185.1"/>
    <property type="molecule type" value="Genomic_DNA"/>
</dbReference>
<dbReference type="OrthoDB" id="4716229at2759"/>
<keyword evidence="1" id="KW-0732">Signal</keyword>
<reference evidence="2" key="1">
    <citation type="submission" date="2016-03" db="EMBL/GenBank/DDBJ databases">
        <title>Draft genome sequence of Rosellinia necatrix.</title>
        <authorList>
            <person name="Kanematsu S."/>
        </authorList>
    </citation>
    <scope>NUCLEOTIDE SEQUENCE [LARGE SCALE GENOMIC DNA]</scope>
    <source>
        <strain evidence="2">W97</strain>
    </source>
</reference>
<evidence type="ECO:0000313" key="3">
    <source>
        <dbReference type="Proteomes" id="UP000054516"/>
    </source>
</evidence>
<accession>A0A1S7UJJ3</accession>
<name>A0A1S7UJJ3_ROSNE</name>
<keyword evidence="3" id="KW-1185">Reference proteome</keyword>
<dbReference type="AlphaFoldDB" id="A0A1S7UJJ3"/>
<sequence>MRLHGSWATLCGALALALAPALVPATTLYMSPGGSDSNTGASAASALKTLKGVLARVAAAKPADAVDVVVGEGTFLGQSVTWTYFNGRPITFAAAAGAKTKPVFDGEGTGLTWFTMADAAASTSASASASPPTTNLRFIGLTVTNYWLALDLGRDKAPGNGGNEVRGMLFERIGAFYTRGQPSAKGFAALRLRRSSNNTIAGNRFHGVKNAASPEDLTGYIHAVYAAHGSRGNVVADNDFSQVTGDAVRTRDGSDGNLVARNRFAAAGKYSAYSDWVADDGDECPSRGNRFQDNTVGDGYFGPFKPGFVTHTYGPDDRCVDGGAPPPPPRIVESGTVVV</sequence>
<dbReference type="InterPro" id="IPR012334">
    <property type="entry name" value="Pectin_lyas_fold"/>
</dbReference>
<gene>
    <name evidence="2" type="ORF">SAMD00023353_0401950</name>
</gene>
<organism evidence="2">
    <name type="scientific">Rosellinia necatrix</name>
    <name type="common">White root-rot fungus</name>
    <dbReference type="NCBI Taxonomy" id="77044"/>
    <lineage>
        <taxon>Eukaryota</taxon>
        <taxon>Fungi</taxon>
        <taxon>Dikarya</taxon>
        <taxon>Ascomycota</taxon>
        <taxon>Pezizomycotina</taxon>
        <taxon>Sordariomycetes</taxon>
        <taxon>Xylariomycetidae</taxon>
        <taxon>Xylariales</taxon>
        <taxon>Xylariaceae</taxon>
        <taxon>Rosellinia</taxon>
    </lineage>
</organism>
<dbReference type="InterPro" id="IPR011050">
    <property type="entry name" value="Pectin_lyase_fold/virulence"/>
</dbReference>
<feature type="chain" id="PRO_5012051792" evidence="1">
    <location>
        <begin position="26"/>
        <end position="339"/>
    </location>
</feature>
<feature type="signal peptide" evidence="1">
    <location>
        <begin position="1"/>
        <end position="25"/>
    </location>
</feature>
<dbReference type="Gene3D" id="2.160.20.10">
    <property type="entry name" value="Single-stranded right-handed beta-helix, Pectin lyase-like"/>
    <property type="match status" value="1"/>
</dbReference>
<evidence type="ECO:0000256" key="1">
    <source>
        <dbReference type="SAM" id="SignalP"/>
    </source>
</evidence>
<evidence type="ECO:0000313" key="2">
    <source>
        <dbReference type="EMBL" id="GAP83185.1"/>
    </source>
</evidence>